<evidence type="ECO:0000256" key="3">
    <source>
        <dbReference type="ARBA" id="ARBA00022490"/>
    </source>
</evidence>
<protein>
    <recommendedName>
        <fullName evidence="7">Protein-L-isoaspartate O-methyltransferase</fullName>
        <ecNumber evidence="7">2.1.1.77</ecNumber>
    </recommendedName>
    <alternativeName>
        <fullName evidence="7">L-isoaspartyl protein carboxyl methyltransferase</fullName>
    </alternativeName>
    <alternativeName>
        <fullName evidence="7">Protein L-isoaspartyl methyltransferase</fullName>
    </alternativeName>
    <alternativeName>
        <fullName evidence="7">Protein-beta-aspartate methyltransferase</fullName>
        <shortName evidence="7">PIMT</shortName>
    </alternativeName>
</protein>
<dbReference type="InterPro" id="IPR029063">
    <property type="entry name" value="SAM-dependent_MTases_sf"/>
</dbReference>
<dbReference type="PANTHER" id="PTHR11579">
    <property type="entry name" value="PROTEIN-L-ISOASPARTATE O-METHYLTRANSFERASE"/>
    <property type="match status" value="1"/>
</dbReference>
<dbReference type="NCBIfam" id="TIGR00080">
    <property type="entry name" value="pimt"/>
    <property type="match status" value="1"/>
</dbReference>
<comment type="similarity">
    <text evidence="2 7">Belongs to the methyltransferase superfamily. L-isoaspartyl/D-aspartyl protein methyltransferase family.</text>
</comment>
<dbReference type="PROSITE" id="PS01279">
    <property type="entry name" value="PCMT"/>
    <property type="match status" value="1"/>
</dbReference>
<dbReference type="InterPro" id="IPR000682">
    <property type="entry name" value="PCMT"/>
</dbReference>
<keyword evidence="4 7" id="KW-0489">Methyltransferase</keyword>
<keyword evidence="5 7" id="KW-0808">Transferase</keyword>
<evidence type="ECO:0000256" key="6">
    <source>
        <dbReference type="ARBA" id="ARBA00022691"/>
    </source>
</evidence>
<comment type="subcellular location">
    <subcellularLocation>
        <location evidence="1 7">Cytoplasm</location>
    </subcellularLocation>
</comment>
<evidence type="ECO:0000256" key="2">
    <source>
        <dbReference type="ARBA" id="ARBA00005369"/>
    </source>
</evidence>
<organism evidence="8 9">
    <name type="scientific">Chryseosolibacter indicus</name>
    <dbReference type="NCBI Taxonomy" id="2782351"/>
    <lineage>
        <taxon>Bacteria</taxon>
        <taxon>Pseudomonadati</taxon>
        <taxon>Bacteroidota</taxon>
        <taxon>Cytophagia</taxon>
        <taxon>Cytophagales</taxon>
        <taxon>Chryseotaleaceae</taxon>
        <taxon>Chryseosolibacter</taxon>
    </lineage>
</organism>
<reference evidence="8 9" key="1">
    <citation type="submission" date="2021-05" db="EMBL/GenBank/DDBJ databases">
        <title>A Polyphasic approach of four new species of the genus Ohtaekwangia: Ohtaekwangia histidinii sp. nov., Ohtaekwangia cretensis sp. nov., Ohtaekwangia indiensis sp. nov., Ohtaekwangia reichenbachii sp. nov. from diverse environment.</title>
        <authorList>
            <person name="Octaviana S."/>
        </authorList>
    </citation>
    <scope>NUCLEOTIDE SEQUENCE [LARGE SCALE GENOMIC DNA]</scope>
    <source>
        <strain evidence="8 9">PWU20</strain>
    </source>
</reference>
<dbReference type="Pfam" id="PF01135">
    <property type="entry name" value="PCMT"/>
    <property type="match status" value="1"/>
</dbReference>
<proteinExistence type="inferred from homology"/>
<gene>
    <name evidence="7" type="primary">pcm</name>
    <name evidence="8" type="ORF">KK060_22755</name>
</gene>
<dbReference type="Gene3D" id="3.40.50.150">
    <property type="entry name" value="Vaccinia Virus protein VP39"/>
    <property type="match status" value="1"/>
</dbReference>
<evidence type="ECO:0000256" key="1">
    <source>
        <dbReference type="ARBA" id="ARBA00004496"/>
    </source>
</evidence>
<evidence type="ECO:0000313" key="8">
    <source>
        <dbReference type="EMBL" id="MBT1706130.1"/>
    </source>
</evidence>
<dbReference type="EMBL" id="JAHESD010000085">
    <property type="protein sequence ID" value="MBT1706130.1"/>
    <property type="molecule type" value="Genomic_DNA"/>
</dbReference>
<dbReference type="NCBIfam" id="NF001453">
    <property type="entry name" value="PRK00312.1"/>
    <property type="match status" value="1"/>
</dbReference>
<feature type="active site" evidence="7">
    <location>
        <position position="65"/>
    </location>
</feature>
<evidence type="ECO:0000313" key="9">
    <source>
        <dbReference type="Proteomes" id="UP000772618"/>
    </source>
</evidence>
<dbReference type="CDD" id="cd02440">
    <property type="entry name" value="AdoMet_MTases"/>
    <property type="match status" value="1"/>
</dbReference>
<dbReference type="SUPFAM" id="SSF53335">
    <property type="entry name" value="S-adenosyl-L-methionine-dependent methyltransferases"/>
    <property type="match status" value="1"/>
</dbReference>
<dbReference type="EC" id="2.1.1.77" evidence="7"/>
<dbReference type="GO" id="GO:0004719">
    <property type="term" value="F:protein-L-isoaspartate (D-aspartate) O-methyltransferase activity"/>
    <property type="evidence" value="ECO:0007669"/>
    <property type="project" value="UniProtKB-EC"/>
</dbReference>
<name>A0ABS5VZ37_9BACT</name>
<comment type="caution">
    <text evidence="8">The sequence shown here is derived from an EMBL/GenBank/DDBJ whole genome shotgun (WGS) entry which is preliminary data.</text>
</comment>
<dbReference type="HAMAP" id="MF_00090">
    <property type="entry name" value="PIMT"/>
    <property type="match status" value="1"/>
</dbReference>
<keyword evidence="3 7" id="KW-0963">Cytoplasm</keyword>
<dbReference type="GO" id="GO:0032259">
    <property type="term" value="P:methylation"/>
    <property type="evidence" value="ECO:0007669"/>
    <property type="project" value="UniProtKB-KW"/>
</dbReference>
<dbReference type="RefSeq" id="WP_254157085.1">
    <property type="nucleotide sequence ID" value="NZ_JAHESD010000085.1"/>
</dbReference>
<comment type="function">
    <text evidence="7">Catalyzes the methyl esterification of L-isoaspartyl residues in peptides and proteins that result from spontaneous decomposition of normal L-aspartyl and L-asparaginyl residues. It plays a role in the repair and/or degradation of damaged proteins.</text>
</comment>
<sequence>MLEDNYKQRGLRNKLVKILEKKGIQDQRVLAAVGKVPRHFFFETALLDHAYQDKAFPIGEGQTISQPYTVAFQTEKLELQPGDKVLEIGTGSGYQACILMEMGVRVYTIEYNRVLFERTREFLPLMGYKPYFFHGDGSKGLPAKAPFNKIIVTAGAPIVPNALVDQLVEGGILVIPVGDREKQYMLQIRKKEGKLIKTEFKGFAFVPLLGEQGWKS</sequence>
<dbReference type="PANTHER" id="PTHR11579:SF0">
    <property type="entry name" value="PROTEIN-L-ISOASPARTATE(D-ASPARTATE) O-METHYLTRANSFERASE"/>
    <property type="match status" value="1"/>
</dbReference>
<comment type="catalytic activity">
    <reaction evidence="7">
        <text>[protein]-L-isoaspartate + S-adenosyl-L-methionine = [protein]-L-isoaspartate alpha-methyl ester + S-adenosyl-L-homocysteine</text>
        <dbReference type="Rhea" id="RHEA:12705"/>
        <dbReference type="Rhea" id="RHEA-COMP:12143"/>
        <dbReference type="Rhea" id="RHEA-COMP:12144"/>
        <dbReference type="ChEBI" id="CHEBI:57856"/>
        <dbReference type="ChEBI" id="CHEBI:59789"/>
        <dbReference type="ChEBI" id="CHEBI:90596"/>
        <dbReference type="ChEBI" id="CHEBI:90598"/>
        <dbReference type="EC" id="2.1.1.77"/>
    </reaction>
</comment>
<evidence type="ECO:0000256" key="4">
    <source>
        <dbReference type="ARBA" id="ARBA00022603"/>
    </source>
</evidence>
<keyword evidence="9" id="KW-1185">Reference proteome</keyword>
<accession>A0ABS5VZ37</accession>
<dbReference type="Proteomes" id="UP000772618">
    <property type="component" value="Unassembled WGS sequence"/>
</dbReference>
<keyword evidence="6 7" id="KW-0949">S-adenosyl-L-methionine</keyword>
<evidence type="ECO:0000256" key="7">
    <source>
        <dbReference type="HAMAP-Rule" id="MF_00090"/>
    </source>
</evidence>
<evidence type="ECO:0000256" key="5">
    <source>
        <dbReference type="ARBA" id="ARBA00022679"/>
    </source>
</evidence>